<dbReference type="EMBL" id="JABEXW010000679">
    <property type="protein sequence ID" value="KAF4958752.1"/>
    <property type="molecule type" value="Genomic_DNA"/>
</dbReference>
<organism evidence="1 2">
    <name type="scientific">Fusarium sarcochroum</name>
    <dbReference type="NCBI Taxonomy" id="1208366"/>
    <lineage>
        <taxon>Eukaryota</taxon>
        <taxon>Fungi</taxon>
        <taxon>Dikarya</taxon>
        <taxon>Ascomycota</taxon>
        <taxon>Pezizomycotina</taxon>
        <taxon>Sordariomycetes</taxon>
        <taxon>Hypocreomycetidae</taxon>
        <taxon>Hypocreales</taxon>
        <taxon>Nectriaceae</taxon>
        <taxon>Fusarium</taxon>
        <taxon>Fusarium lateritium species complex</taxon>
    </lineage>
</organism>
<dbReference type="AlphaFoldDB" id="A0A8H4TJB5"/>
<comment type="caution">
    <text evidence="1">The sequence shown here is derived from an EMBL/GenBank/DDBJ whole genome shotgun (WGS) entry which is preliminary data.</text>
</comment>
<name>A0A8H4TJB5_9HYPO</name>
<evidence type="ECO:0000313" key="2">
    <source>
        <dbReference type="Proteomes" id="UP000622797"/>
    </source>
</evidence>
<gene>
    <name evidence="1" type="ORF">FSARC_10943</name>
</gene>
<dbReference type="OrthoDB" id="2896390at2759"/>
<reference evidence="1" key="1">
    <citation type="journal article" date="2020" name="BMC Genomics">
        <title>Correction to: Identification and distribution of gene clusters required for synthesis of sphingolipid metabolism inhibitors in diverse species of the filamentous fungus Fusarium.</title>
        <authorList>
            <person name="Kim H.S."/>
            <person name="Lohmar J.M."/>
            <person name="Busman M."/>
            <person name="Brown D.W."/>
            <person name="Naumann T.A."/>
            <person name="Divon H.H."/>
            <person name="Lysoe E."/>
            <person name="Uhlig S."/>
            <person name="Proctor R.H."/>
        </authorList>
    </citation>
    <scope>NUCLEOTIDE SEQUENCE</scope>
    <source>
        <strain evidence="1">NRRL 20472</strain>
    </source>
</reference>
<sequence length="286" mass="31224">MSNPGQADNEKALALATVSNFHEYFSQPVPLTEGSRYTLPRALSVVSLPAELGGLKIETFSEMYERVSQFLAKSYESGMKGFGHKLAAPEGEVWVSGQFAAVLVGWSAHMEGRGEFVHSINLCTLHRLPNESSTDANPWRIAGLVDMEHQPPGTPVPQVETGPVSEIIAPFETLLAHIKAGNWEAITPLLLPGAGATISKESQIPDTLRWPDFVRRLQAEAESGPVAEKKLLNSEARRCGNLAFVWAPFVLEVDGREQAQGVNVCSFKLEEGQWLISGLWETSSTE</sequence>
<accession>A0A8H4TJB5</accession>
<protein>
    <recommendedName>
        <fullName evidence="3">SnoaL-like domain-containing protein</fullName>
    </recommendedName>
</protein>
<proteinExistence type="predicted"/>
<reference evidence="1" key="2">
    <citation type="submission" date="2020-05" db="EMBL/GenBank/DDBJ databases">
        <authorList>
            <person name="Kim H.-S."/>
            <person name="Proctor R.H."/>
            <person name="Brown D.W."/>
        </authorList>
    </citation>
    <scope>NUCLEOTIDE SEQUENCE</scope>
    <source>
        <strain evidence="1">NRRL 20472</strain>
    </source>
</reference>
<keyword evidence="2" id="KW-1185">Reference proteome</keyword>
<evidence type="ECO:0008006" key="3">
    <source>
        <dbReference type="Google" id="ProtNLM"/>
    </source>
</evidence>
<dbReference type="Proteomes" id="UP000622797">
    <property type="component" value="Unassembled WGS sequence"/>
</dbReference>
<evidence type="ECO:0000313" key="1">
    <source>
        <dbReference type="EMBL" id="KAF4958752.1"/>
    </source>
</evidence>